<dbReference type="SUPFAM" id="SSF55961">
    <property type="entry name" value="Bet v1-like"/>
    <property type="match status" value="1"/>
</dbReference>
<accession>A0AAD9KFB7</accession>
<gene>
    <name evidence="7" type="ORF">LSH36_3g05098</name>
</gene>
<feature type="compositionally biased region" description="Basic and acidic residues" evidence="3">
    <location>
        <begin position="707"/>
        <end position="718"/>
    </location>
</feature>
<feature type="domain" description="Rho-GAP" evidence="5">
    <location>
        <begin position="816"/>
        <end position="1021"/>
    </location>
</feature>
<feature type="transmembrane region" description="Helical" evidence="4">
    <location>
        <begin position="1099"/>
        <end position="1122"/>
    </location>
</feature>
<dbReference type="FunFam" id="3.30.530.20:FF:000009">
    <property type="entry name" value="StAR related lipid transfer domain containing 13"/>
    <property type="match status" value="1"/>
</dbReference>
<protein>
    <recommendedName>
        <fullName evidence="9">Rho GTPase-activating protein 7</fullName>
    </recommendedName>
</protein>
<feature type="region of interest" description="Disordered" evidence="3">
    <location>
        <begin position="292"/>
        <end position="321"/>
    </location>
</feature>
<feature type="compositionally biased region" description="Polar residues" evidence="3">
    <location>
        <begin position="680"/>
        <end position="697"/>
    </location>
</feature>
<dbReference type="SMART" id="SM00324">
    <property type="entry name" value="RhoGAP"/>
    <property type="match status" value="1"/>
</dbReference>
<feature type="region of interest" description="Disordered" evidence="3">
    <location>
        <begin position="333"/>
        <end position="354"/>
    </location>
</feature>
<keyword evidence="8" id="KW-1185">Reference proteome</keyword>
<dbReference type="GO" id="GO:0035023">
    <property type="term" value="P:regulation of Rho protein signal transduction"/>
    <property type="evidence" value="ECO:0007669"/>
    <property type="project" value="TreeGrafter"/>
</dbReference>
<feature type="compositionally biased region" description="Polar residues" evidence="3">
    <location>
        <begin position="190"/>
        <end position="218"/>
    </location>
</feature>
<name>A0AAD9KFB7_9ANNE</name>
<evidence type="ECO:0000256" key="4">
    <source>
        <dbReference type="SAM" id="Phobius"/>
    </source>
</evidence>
<dbReference type="SMART" id="SM00234">
    <property type="entry name" value="START"/>
    <property type="match status" value="1"/>
</dbReference>
<dbReference type="Gene3D" id="1.10.287.2070">
    <property type="match status" value="1"/>
</dbReference>
<feature type="region of interest" description="Disordered" evidence="3">
    <location>
        <begin position="641"/>
        <end position="729"/>
    </location>
</feature>
<comment type="caution">
    <text evidence="7">The sequence shown here is derived from an EMBL/GenBank/DDBJ whole genome shotgun (WGS) entry which is preliminary data.</text>
</comment>
<dbReference type="InterPro" id="IPR023393">
    <property type="entry name" value="START-like_dom_sf"/>
</dbReference>
<evidence type="ECO:0000256" key="2">
    <source>
        <dbReference type="ARBA" id="ARBA00022553"/>
    </source>
</evidence>
<evidence type="ECO:0000256" key="3">
    <source>
        <dbReference type="SAM" id="MobiDB-lite"/>
    </source>
</evidence>
<dbReference type="Gene3D" id="3.30.530.20">
    <property type="match status" value="1"/>
</dbReference>
<evidence type="ECO:0008006" key="9">
    <source>
        <dbReference type="Google" id="ProtNLM"/>
    </source>
</evidence>
<feature type="region of interest" description="Disordered" evidence="3">
    <location>
        <begin position="545"/>
        <end position="577"/>
    </location>
</feature>
<proteinExistence type="predicted"/>
<dbReference type="InterPro" id="IPR008936">
    <property type="entry name" value="Rho_GTPase_activation_prot"/>
</dbReference>
<dbReference type="Proteomes" id="UP001208570">
    <property type="component" value="Unassembled WGS sequence"/>
</dbReference>
<dbReference type="InterPro" id="IPR002913">
    <property type="entry name" value="START_lipid-bd_dom"/>
</dbReference>
<keyword evidence="2" id="KW-0597">Phosphoprotein</keyword>
<evidence type="ECO:0000313" key="8">
    <source>
        <dbReference type="Proteomes" id="UP001208570"/>
    </source>
</evidence>
<keyword evidence="4" id="KW-0472">Membrane</keyword>
<dbReference type="PROSITE" id="PS50848">
    <property type="entry name" value="START"/>
    <property type="match status" value="1"/>
</dbReference>
<keyword evidence="4" id="KW-1133">Transmembrane helix</keyword>
<dbReference type="PROSITE" id="PS50238">
    <property type="entry name" value="RHOGAP"/>
    <property type="match status" value="1"/>
</dbReference>
<dbReference type="SUPFAM" id="SSF47769">
    <property type="entry name" value="SAM/Pointed domain"/>
    <property type="match status" value="1"/>
</dbReference>
<dbReference type="GO" id="GO:0007165">
    <property type="term" value="P:signal transduction"/>
    <property type="evidence" value="ECO:0007669"/>
    <property type="project" value="InterPro"/>
</dbReference>
<dbReference type="PANTHER" id="PTHR12659:SF7">
    <property type="entry name" value="CROSSVEINLESS C, ISOFORM C"/>
    <property type="match status" value="1"/>
</dbReference>
<evidence type="ECO:0000259" key="6">
    <source>
        <dbReference type="PROSITE" id="PS50848"/>
    </source>
</evidence>
<evidence type="ECO:0000259" key="5">
    <source>
        <dbReference type="PROSITE" id="PS50238"/>
    </source>
</evidence>
<feature type="compositionally biased region" description="Polar residues" evidence="3">
    <location>
        <begin position="296"/>
        <end position="316"/>
    </location>
</feature>
<dbReference type="InterPro" id="IPR013761">
    <property type="entry name" value="SAM/pointed_sf"/>
</dbReference>
<dbReference type="SUPFAM" id="SSF48350">
    <property type="entry name" value="GTPase activation domain, GAP"/>
    <property type="match status" value="1"/>
</dbReference>
<organism evidence="7 8">
    <name type="scientific">Paralvinella palmiformis</name>
    <dbReference type="NCBI Taxonomy" id="53620"/>
    <lineage>
        <taxon>Eukaryota</taxon>
        <taxon>Metazoa</taxon>
        <taxon>Spiralia</taxon>
        <taxon>Lophotrochozoa</taxon>
        <taxon>Annelida</taxon>
        <taxon>Polychaeta</taxon>
        <taxon>Sedentaria</taxon>
        <taxon>Canalipalpata</taxon>
        <taxon>Terebellida</taxon>
        <taxon>Terebelliformia</taxon>
        <taxon>Alvinellidae</taxon>
        <taxon>Paralvinella</taxon>
    </lineage>
</organism>
<feature type="region of interest" description="Disordered" evidence="3">
    <location>
        <begin position="126"/>
        <end position="233"/>
    </location>
</feature>
<dbReference type="GO" id="GO:0008289">
    <property type="term" value="F:lipid binding"/>
    <property type="evidence" value="ECO:0007669"/>
    <property type="project" value="InterPro"/>
</dbReference>
<evidence type="ECO:0000313" key="7">
    <source>
        <dbReference type="EMBL" id="KAK2170296.1"/>
    </source>
</evidence>
<reference evidence="7" key="1">
    <citation type="journal article" date="2023" name="Mol. Biol. Evol.">
        <title>Third-Generation Sequencing Reveals the Adaptive Role of the Epigenome in Three Deep-Sea Polychaetes.</title>
        <authorList>
            <person name="Perez M."/>
            <person name="Aroh O."/>
            <person name="Sun Y."/>
            <person name="Lan Y."/>
            <person name="Juniper S.K."/>
            <person name="Young C.R."/>
            <person name="Angers B."/>
            <person name="Qian P.Y."/>
        </authorList>
    </citation>
    <scope>NUCLEOTIDE SEQUENCE</scope>
    <source>
        <strain evidence="7">P08H-3</strain>
    </source>
</reference>
<feature type="compositionally biased region" description="Low complexity" evidence="3">
    <location>
        <begin position="545"/>
        <end position="569"/>
    </location>
</feature>
<dbReference type="EMBL" id="JAODUP010000003">
    <property type="protein sequence ID" value="KAK2170296.1"/>
    <property type="molecule type" value="Genomic_DNA"/>
</dbReference>
<keyword evidence="4" id="KW-0812">Transmembrane</keyword>
<feature type="compositionally biased region" description="Polar residues" evidence="3">
    <location>
        <begin position="131"/>
        <end position="171"/>
    </location>
</feature>
<feature type="domain" description="START" evidence="6">
    <location>
        <begin position="1132"/>
        <end position="1288"/>
    </location>
</feature>
<sequence>MEKSFKFGFFVIEKVKSKRTMAVSLDCAIIELCSCCVHRELTKKRDHQFPVEISAVERDHDFLDNDSLQSLFRRLNTLNKCATMKIEAAPSKSADDSDDEDTCALSDKWKYQRSSRRWSRKDLESILPTDGTDSSPIARSGIRSCSSHDSVITDNDESLTSQQEDSPTLHSRTNHKSTSEHFVLGLPPESGQSSPGSHHNTSLTSGHVSDSDHSNTGSFEPPMSPSAFKRSASEKFRNARHTFFRRMESLKSRKGSIKNKSKPIMGKIDIGAPVLVETRSIQEKMDKLGCKEISPSAETSPNLSMSSRNTDGSGVQDTRGDNDSVFLELEDASISTEMQGSRTQSDGNLKSRNLSESAVTELVVGSCGDKDNATAVLSNGIVESGNGSHGIRTGSFSFSKCHGDQHAVTVGNGLSAMSTSLPNGLPESNNNEKNIKLRQRDGSIMDNRLSVYDNVPEDESDAVKELDMIVQSLMRDISDLNATWGMTQSGNATPFPIDITLEEAIMDFDFGDKDSTLTRKSKSDTLKLSNNIPLLPVDSSNCVTSSSSSSSSTIAHSTGLTPSSLPSTSIDHPEQSASHLSNCLGTLQHNDDDDVHHAGGQLLFGDVSSCSVQSTHIHVDSPDEMLDSILQSLENHYGASKQQVVDGMASESRMSDQSTHNGTDVVIVNGHDGDVEVDSHSGSVSNAELSDVETTPGSREEDGSETCDGRDTRERRDSGVGSSLTREPSDRRRYRIRWHSFAKSHRPSFNSRDLQINSMSAGQLKLLRKFSLLKITALMEKYSMNRSGWNWVMPMNKFMRRFKVNADYKDKNVFGVPLQVILQRTGQALPQCMLHAMRSLRKNAHDAVGIFRKSGVRSRIQKLRDDIEADPESMSFDSLQAYDVADVLKQYFRELPECLLTNKLSETFISIFTHVPQEQRLEAVYAAVMLLPDENREVLQSLLLFLSDMADYAKYNQMNASNLAVCFAPSLFHICGSRVPPGASPKRHRKKEGIPDQRELQEQKAAHECLTEMIINCKKIFMVPADILRMCHFSYMDQCVPVPLEELGHHSGDETSEGSGYLGYLDSCIQGLLKVCIMNMLLVVYTEEIQNFYKLIHLYPMYVCIYVCMLMYASIQLSVYLYRHQESRDKFKGWVSISCPSTIDLAYKKIDDGYSLRLWKCSTEVEAPPCEVLTRVCSERQLWDEDLLKWRVVETLDKNTEVFQYVLNNMAPHPTRDFCELRHWRTDLPKGACVLVSTSVEHHNGPLLGGVRAVVLASRYLIEPCGSGKSRLTHISRVDLRGHTPEWYNKVYGHLCVNYMNRIKDSFCQKAEGPETNV</sequence>
<dbReference type="GO" id="GO:0030036">
    <property type="term" value="P:actin cytoskeleton organization"/>
    <property type="evidence" value="ECO:0007669"/>
    <property type="project" value="TreeGrafter"/>
</dbReference>
<dbReference type="CDD" id="cd08869">
    <property type="entry name" value="START_RhoGAP"/>
    <property type="match status" value="1"/>
</dbReference>
<dbReference type="InterPro" id="IPR000198">
    <property type="entry name" value="RhoGAP_dom"/>
</dbReference>
<dbReference type="PANTHER" id="PTHR12659">
    <property type="entry name" value="RHO-TYPE GTPASE ACTIVATING PROTEIN"/>
    <property type="match status" value="1"/>
</dbReference>
<evidence type="ECO:0000256" key="1">
    <source>
        <dbReference type="ARBA" id="ARBA00022468"/>
    </source>
</evidence>
<dbReference type="Gene3D" id="1.10.555.10">
    <property type="entry name" value="Rho GTPase activation protein"/>
    <property type="match status" value="1"/>
</dbReference>
<dbReference type="Pfam" id="PF01852">
    <property type="entry name" value="START"/>
    <property type="match status" value="1"/>
</dbReference>
<keyword evidence="1" id="KW-0343">GTPase activation</keyword>
<dbReference type="GO" id="GO:0005096">
    <property type="term" value="F:GTPase activator activity"/>
    <property type="evidence" value="ECO:0007669"/>
    <property type="project" value="UniProtKB-KW"/>
</dbReference>
<dbReference type="Pfam" id="PF00620">
    <property type="entry name" value="RhoGAP"/>
    <property type="match status" value="1"/>
</dbReference>